<sequence>MNVTNRRSSTDADTPPSIQTQNHQPQLIAYITCRQAASASNRSNRSRQEEDQEPLVTSTSADSVLPLQAEGEGEEVSIDLETADTSIEHITSSTHCYEFVNESLDEMVMPSTSQSTSLGSEGSSVNSINTGISSSNRSTRSFPIDMVARDVNSKTLNDTSARGTNRITSESTVRLRDIDDQSTSSANNITVDSMPHIDKNKIILKLPKMTGNESQMFSSTEDDLRKVEPLKINLHNTHHHHYSSNTHHTPKITIKPILKENAAEALVSSEDCSSSAEEEMVSRLNNTEPHILPKLTIRAKNEDYGSSQTSVVPKLTIKINDSNSAESLTTATAAHTPPLPKLTIKTGQDGHPESIISNVSPASSTTSSSSSMASSSTSSSSGNFLLATPSIPIPKLTIKPVQKEDSKSAEVSDSHPSIPKLCIKTNTLCTDSTEEPILSKIPKLTIKTGHEHAVIITQHNDGAKAKGIPKMTIKTKSLDTADDSSISASSVVEKIPKFTIKTTTGNDLSKLCRNKSQSEVDNVSGTPLTSPKQSISKITINRNAIQMENMLGIQGNVETHCSSKTLTKEQCKIDSVPKVAAKSTTNRSSQIEDICISSDFDDECEDQNAGNSKIVPKLTIKNVGSPQQKLKFVVDTDIKSNKNTITLPVVDVADEFDLLNVDNVGGESSNSQEFCGFNDNADCTQNKEIGLDADANTKPELPRRHSDDMDIDETLRDQHEPKMFQNATNIHAQDSSNFITNEEMDLNGKASLKIGHIIDTVDLTSSAGSSPVHRFDYNDGEGEDNDVREKSPMVTNTIVPSTNILLECLQRETTVIQNTQQLTQQTQHNTALPPLQPKPMVATKSSVSLKYPQLAERLLANGSSVGCMDVGPSSAKKDSVENIIDSIEILDTPEGSPRGFIDDRHENDTIFNENLQTLNGLNVSEENRLLSLNNNSLNLKRPVSQECHVSETICTAMSEKTIETPSKLRKIQNESEQLNTKNNALQQYLPTGYQNHQRLRKQKHEHLLPIPMDEVTDAIQTNSNDSLDLQINIDSNENSTPIVKKRGRPKKSEINLTSENAKEEHTINSDNRQDCKARRVQLLRKRLAIDMVDAEQPVALITDIATSGGPEDNKSEQNIIETPKRERNLRTPLRTSRRSNTPINFQSELKTSKSKPLSSLSLENKKTSNDTGSENELNHFHESNSSISSVSFHSSSTIQNITNIANSVSHSMTSQIDLTISSSSSNSNGSTTNTITTVEATSRNDGPVFVIPDCSVNGANIGSNSHNSMLPPTTILSSSDPLPDMIFKPNDFSSIIATQQLRVSNFSTVYKPGSVASQEEETADDVSGADNSEDDSASSSSMPAIPGRSRGRVRGSRGRKKKKMEVCVAEDTDFTVASIAEYDWPPPKGCCPSKNRDTFMIQEQVAMYLGIKSFKRKYPDLPRRQVDMEERNWLQEKGLVSEKMCDLGITAVWASDILDIMYTDFYEKYEEYKDFVRQKHLREIEAKQKSLGLNVAGRGLQARERAMLSTSKWNSYFNRTRKDERLSFLDLQTLVINKPCPSTAPLSTIPNRPVAEAVALAIKTERISQPPTLLKPRIWEPSRPRDIYYPLSLVPGQFCEKYHDYSSDELRPYFKLKGDF</sequence>
<accession>A0A1I8Q0Z7</accession>
<dbReference type="Proteomes" id="UP000095300">
    <property type="component" value="Unassembled WGS sequence"/>
</dbReference>
<feature type="region of interest" description="Disordered" evidence="1">
    <location>
        <begin position="328"/>
        <end position="381"/>
    </location>
</feature>
<dbReference type="CDD" id="cd21085">
    <property type="entry name" value="WH_NTD_PHF10"/>
    <property type="match status" value="1"/>
</dbReference>
<feature type="compositionally biased region" description="Polar residues" evidence="1">
    <location>
        <begin position="16"/>
        <end position="25"/>
    </location>
</feature>
<keyword evidence="3" id="KW-1185">Reference proteome</keyword>
<feature type="region of interest" description="Disordered" evidence="1">
    <location>
        <begin position="1314"/>
        <end position="1362"/>
    </location>
</feature>
<dbReference type="VEuPathDB" id="VectorBase:SCAU012857"/>
<feature type="region of interest" description="Disordered" evidence="1">
    <location>
        <begin position="1104"/>
        <end position="1179"/>
    </location>
</feature>
<dbReference type="EnsemblMetazoa" id="SCAU012857-RA">
    <property type="protein sequence ID" value="SCAU012857-PA"/>
    <property type="gene ID" value="SCAU012857"/>
</dbReference>
<proteinExistence type="predicted"/>
<gene>
    <name evidence="2" type="primary">106088108</name>
</gene>
<feature type="compositionally biased region" description="Basic and acidic residues" evidence="1">
    <location>
        <begin position="1060"/>
        <end position="1070"/>
    </location>
</feature>
<feature type="compositionally biased region" description="Low complexity" evidence="1">
    <location>
        <begin position="360"/>
        <end position="381"/>
    </location>
</feature>
<feature type="region of interest" description="Disordered" evidence="1">
    <location>
        <begin position="111"/>
        <end position="136"/>
    </location>
</feature>
<feature type="compositionally biased region" description="Low complexity" evidence="1">
    <location>
        <begin position="1337"/>
        <end position="1348"/>
    </location>
</feature>
<feature type="compositionally biased region" description="Basic residues" evidence="1">
    <location>
        <begin position="1349"/>
        <end position="1362"/>
    </location>
</feature>
<dbReference type="STRING" id="35570.A0A1I8Q0Z7"/>
<feature type="region of interest" description="Disordered" evidence="1">
    <location>
        <begin position="1039"/>
        <end position="1070"/>
    </location>
</feature>
<name>A0A1I8Q0Z7_STOCA</name>
<feature type="region of interest" description="Disordered" evidence="1">
    <location>
        <begin position="38"/>
        <end position="74"/>
    </location>
</feature>
<reference evidence="2" key="1">
    <citation type="submission" date="2020-05" db="UniProtKB">
        <authorList>
            <consortium name="EnsemblMetazoa"/>
        </authorList>
    </citation>
    <scope>IDENTIFICATION</scope>
    <source>
        <strain evidence="2">USDA</strain>
    </source>
</reference>
<feature type="compositionally biased region" description="Low complexity" evidence="1">
    <location>
        <begin position="111"/>
        <end position="127"/>
    </location>
</feature>
<evidence type="ECO:0000313" key="2">
    <source>
        <dbReference type="EnsemblMetazoa" id="SCAU012857-PA"/>
    </source>
</evidence>
<evidence type="ECO:0000313" key="3">
    <source>
        <dbReference type="Proteomes" id="UP000095300"/>
    </source>
</evidence>
<feature type="region of interest" description="Disordered" evidence="1">
    <location>
        <begin position="1"/>
        <end position="25"/>
    </location>
</feature>
<protein>
    <recommendedName>
        <fullName evidence="4">PHD finger protein 10</fullName>
    </recommendedName>
</protein>
<organism evidence="2 3">
    <name type="scientific">Stomoxys calcitrans</name>
    <name type="common">Stable fly</name>
    <name type="synonym">Conops calcitrans</name>
    <dbReference type="NCBI Taxonomy" id="35570"/>
    <lineage>
        <taxon>Eukaryota</taxon>
        <taxon>Metazoa</taxon>
        <taxon>Ecdysozoa</taxon>
        <taxon>Arthropoda</taxon>
        <taxon>Hexapoda</taxon>
        <taxon>Insecta</taxon>
        <taxon>Pterygota</taxon>
        <taxon>Neoptera</taxon>
        <taxon>Endopterygota</taxon>
        <taxon>Diptera</taxon>
        <taxon>Brachycera</taxon>
        <taxon>Muscomorpha</taxon>
        <taxon>Muscoidea</taxon>
        <taxon>Muscidae</taxon>
        <taxon>Stomoxys</taxon>
    </lineage>
</organism>
<evidence type="ECO:0008006" key="4">
    <source>
        <dbReference type="Google" id="ProtNLM"/>
    </source>
</evidence>
<evidence type="ECO:0000256" key="1">
    <source>
        <dbReference type="SAM" id="MobiDB-lite"/>
    </source>
</evidence>
<dbReference type="OrthoDB" id="1903104at2759"/>